<sequence>MPVGNQLRIIHPYQTMLADFSYSIVLLGRGEEEEEEEVEGGVATDLVKVSLNSTLTAVRGADFSRLLNVIGNIFEVEGDTIVFLVLS</sequence>
<protein>
    <submittedName>
        <fullName evidence="1 3">Uncharacterized protein</fullName>
    </submittedName>
</protein>
<name>A0A068WQB8_ECHGR</name>
<dbReference type="WBParaSite" id="EgrG_002027400">
    <property type="protein sequence ID" value="EgrG_002027400"/>
    <property type="gene ID" value="EgrG_002027400"/>
</dbReference>
<reference evidence="1" key="2">
    <citation type="submission" date="2014-06" db="EMBL/GenBank/DDBJ databases">
        <authorList>
            <person name="Aslett M."/>
        </authorList>
    </citation>
    <scope>NUCLEOTIDE SEQUENCE</scope>
</reference>
<dbReference type="Proteomes" id="UP000492820">
    <property type="component" value="Unassembled WGS sequence"/>
</dbReference>
<reference evidence="1 2" key="1">
    <citation type="journal article" date="2013" name="Nature">
        <title>The genomes of four tapeworm species reveal adaptations to parasitism.</title>
        <authorList>
            <person name="Tsai I.J."/>
            <person name="Zarowiecki M."/>
            <person name="Holroyd N."/>
            <person name="Garciarrubio A."/>
            <person name="Sanchez-Flores A."/>
            <person name="Brooks K.L."/>
            <person name="Tracey A."/>
            <person name="Bobes R.J."/>
            <person name="Fragoso G."/>
            <person name="Sciutto E."/>
            <person name="Aslett M."/>
            <person name="Beasley H."/>
            <person name="Bennett H.M."/>
            <person name="Cai J."/>
            <person name="Camicia F."/>
            <person name="Clark R."/>
            <person name="Cucher M."/>
            <person name="De Silva N."/>
            <person name="Day T.A."/>
            <person name="Deplazes P."/>
            <person name="Estrada K."/>
            <person name="Fernandez C."/>
            <person name="Holland P.W."/>
            <person name="Hou J."/>
            <person name="Hu S."/>
            <person name="Huckvale T."/>
            <person name="Hung S.S."/>
            <person name="Kamenetzky L."/>
            <person name="Keane J.A."/>
            <person name="Kiss F."/>
            <person name="Koziol U."/>
            <person name="Lambert O."/>
            <person name="Liu K."/>
            <person name="Luo X."/>
            <person name="Luo Y."/>
            <person name="Macchiaroli N."/>
            <person name="Nichol S."/>
            <person name="Paps J."/>
            <person name="Parkinson J."/>
            <person name="Pouchkina-Stantcheva N."/>
            <person name="Riddiford N."/>
            <person name="Rosenzvit M."/>
            <person name="Salinas G."/>
            <person name="Wasmuth J.D."/>
            <person name="Zamanian M."/>
            <person name="Zheng Y."/>
            <person name="Cai X."/>
            <person name="Soberon X."/>
            <person name="Olson P.D."/>
            <person name="Laclette J.P."/>
            <person name="Brehm K."/>
            <person name="Berriman M."/>
            <person name="Garciarrubio A."/>
            <person name="Bobes R.J."/>
            <person name="Fragoso G."/>
            <person name="Sanchez-Flores A."/>
            <person name="Estrada K."/>
            <person name="Cevallos M.A."/>
            <person name="Morett E."/>
            <person name="Gonzalez V."/>
            <person name="Portillo T."/>
            <person name="Ochoa-Leyva A."/>
            <person name="Jose M.V."/>
            <person name="Sciutto E."/>
            <person name="Landa A."/>
            <person name="Jimenez L."/>
            <person name="Valdes V."/>
            <person name="Carrero J.C."/>
            <person name="Larralde C."/>
            <person name="Morales-Montor J."/>
            <person name="Limon-Lason J."/>
            <person name="Soberon X."/>
            <person name="Laclette J.P."/>
        </authorList>
    </citation>
    <scope>NUCLEOTIDE SEQUENCE [LARGE SCALE GENOMIC DNA]</scope>
</reference>
<reference evidence="3" key="3">
    <citation type="submission" date="2020-10" db="UniProtKB">
        <authorList>
            <consortium name="WormBaseParasite"/>
        </authorList>
    </citation>
    <scope>IDENTIFICATION</scope>
</reference>
<accession>A0A068WQB8</accession>
<evidence type="ECO:0000313" key="3">
    <source>
        <dbReference type="WBParaSite" id="EgrG_002027400"/>
    </source>
</evidence>
<organism evidence="1">
    <name type="scientific">Echinococcus granulosus</name>
    <name type="common">Hydatid tapeworm</name>
    <dbReference type="NCBI Taxonomy" id="6210"/>
    <lineage>
        <taxon>Eukaryota</taxon>
        <taxon>Metazoa</taxon>
        <taxon>Spiralia</taxon>
        <taxon>Lophotrochozoa</taxon>
        <taxon>Platyhelminthes</taxon>
        <taxon>Cestoda</taxon>
        <taxon>Eucestoda</taxon>
        <taxon>Cyclophyllidea</taxon>
        <taxon>Taeniidae</taxon>
        <taxon>Echinococcus</taxon>
        <taxon>Echinococcus granulosus group</taxon>
    </lineage>
</organism>
<gene>
    <name evidence="1" type="ORF">EgrG_002027400</name>
</gene>
<evidence type="ECO:0000313" key="1">
    <source>
        <dbReference type="EMBL" id="CDS22285.1"/>
    </source>
</evidence>
<dbReference type="EMBL" id="LK028586">
    <property type="protein sequence ID" value="CDS22285.1"/>
    <property type="molecule type" value="Genomic_DNA"/>
</dbReference>
<proteinExistence type="predicted"/>
<dbReference type="AlphaFoldDB" id="A0A068WQB8"/>
<evidence type="ECO:0000313" key="2">
    <source>
        <dbReference type="Proteomes" id="UP000492820"/>
    </source>
</evidence>